<dbReference type="PANTHER" id="PTHR24074">
    <property type="entry name" value="CO-CHAPERONE PROTEIN DJLA"/>
    <property type="match status" value="1"/>
</dbReference>
<dbReference type="InterPro" id="IPR050817">
    <property type="entry name" value="DjlA_DnaK_co-chaperone"/>
</dbReference>
<reference evidence="5 6" key="1">
    <citation type="submission" date="2014-07" db="EMBL/GenBank/DDBJ databases">
        <title>Draft Genome Sequences of Environmental Pseudomonas syringae strains.</title>
        <authorList>
            <person name="Baltrus D.A."/>
            <person name="Berge O."/>
            <person name="Morris C."/>
        </authorList>
    </citation>
    <scope>NUCLEOTIDE SEQUENCE [LARGE SCALE GENOMIC DNA]</scope>
    <source>
        <strain evidence="5 6">CEB003</strain>
    </source>
</reference>
<gene>
    <name evidence="5" type="ORF">IV02_17585</name>
</gene>
<protein>
    <submittedName>
        <fullName evidence="5">Molecular chaperone DnaJ</fullName>
    </submittedName>
</protein>
<dbReference type="RefSeq" id="WP_047576565.1">
    <property type="nucleotide sequence ID" value="NZ_JPQT01000112.1"/>
</dbReference>
<dbReference type="EMBL" id="JPQT01000112">
    <property type="protein sequence ID" value="KFE50245.1"/>
    <property type="molecule type" value="Genomic_DNA"/>
</dbReference>
<name>A0A085V482_PSESX</name>
<keyword evidence="3" id="KW-0472">Membrane</keyword>
<organism evidence="5 6">
    <name type="scientific">Pseudomonas syringae</name>
    <dbReference type="NCBI Taxonomy" id="317"/>
    <lineage>
        <taxon>Bacteria</taxon>
        <taxon>Pseudomonadati</taxon>
        <taxon>Pseudomonadota</taxon>
        <taxon>Gammaproteobacteria</taxon>
        <taxon>Pseudomonadales</taxon>
        <taxon>Pseudomonadaceae</taxon>
        <taxon>Pseudomonas</taxon>
    </lineage>
</organism>
<dbReference type="AlphaFoldDB" id="A0A085V482"/>
<proteinExistence type="predicted"/>
<sequence>MPKTRTYYDELNVSRDASAEEIKLAFRKLAQQLHPDRNPAANASDLMALLNAAHDVLADPAKRAEYDVTLIRQAQQARGAAAQRRQAQAGRAPVAPTAAARSKPSRPAAQAKTSRPLRRGSRLRWAALFIVFCAGGAWMGYDPNAGKPFVPPPVIEAVTAVAPVESKPEAVAVPIGTPIKLVDPAQPQCVAPPVDPLGAPWPTAAGYISGMPVNRDGGWSEITVDNSAGNEPVYAKVTDAGGRHAYRHAFIPAHSSFTFARMDVGYYLLKYKMLDTGCAYASSRIRLEETAVDNRVKSTVYKLTLRKLENRNSQFSNVRSDEF</sequence>
<feature type="region of interest" description="Disordered" evidence="2">
    <location>
        <begin position="79"/>
        <end position="117"/>
    </location>
</feature>
<comment type="caution">
    <text evidence="5">The sequence shown here is derived from an EMBL/GenBank/DDBJ whole genome shotgun (WGS) entry which is preliminary data.</text>
</comment>
<feature type="domain" description="J" evidence="4">
    <location>
        <begin position="6"/>
        <end position="70"/>
    </location>
</feature>
<feature type="transmembrane region" description="Helical" evidence="3">
    <location>
        <begin position="123"/>
        <end position="141"/>
    </location>
</feature>
<keyword evidence="1" id="KW-0143">Chaperone</keyword>
<evidence type="ECO:0000256" key="1">
    <source>
        <dbReference type="ARBA" id="ARBA00023186"/>
    </source>
</evidence>
<dbReference type="PRINTS" id="PR00625">
    <property type="entry name" value="JDOMAIN"/>
</dbReference>
<evidence type="ECO:0000256" key="2">
    <source>
        <dbReference type="SAM" id="MobiDB-lite"/>
    </source>
</evidence>
<dbReference type="Gene3D" id="1.10.287.110">
    <property type="entry name" value="DnaJ domain"/>
    <property type="match status" value="1"/>
</dbReference>
<dbReference type="InterPro" id="IPR036869">
    <property type="entry name" value="J_dom_sf"/>
</dbReference>
<dbReference type="PROSITE" id="PS50076">
    <property type="entry name" value="DNAJ_2"/>
    <property type="match status" value="1"/>
</dbReference>
<dbReference type="SUPFAM" id="SSF46565">
    <property type="entry name" value="Chaperone J-domain"/>
    <property type="match status" value="1"/>
</dbReference>
<dbReference type="PATRIC" id="fig|317.174.peg.3594"/>
<dbReference type="CDD" id="cd06257">
    <property type="entry name" value="DnaJ"/>
    <property type="match status" value="1"/>
</dbReference>
<accession>A0A085V482</accession>
<evidence type="ECO:0000313" key="5">
    <source>
        <dbReference type="EMBL" id="KFE50245.1"/>
    </source>
</evidence>
<dbReference type="InterPro" id="IPR001623">
    <property type="entry name" value="DnaJ_domain"/>
</dbReference>
<evidence type="ECO:0000259" key="4">
    <source>
        <dbReference type="PROSITE" id="PS50076"/>
    </source>
</evidence>
<dbReference type="Proteomes" id="UP000028643">
    <property type="component" value="Unassembled WGS sequence"/>
</dbReference>
<feature type="compositionally biased region" description="Low complexity" evidence="2">
    <location>
        <begin position="79"/>
        <end position="111"/>
    </location>
</feature>
<dbReference type="SMART" id="SM00271">
    <property type="entry name" value="DnaJ"/>
    <property type="match status" value="1"/>
</dbReference>
<dbReference type="Pfam" id="PF00226">
    <property type="entry name" value="DnaJ"/>
    <property type="match status" value="1"/>
</dbReference>
<keyword evidence="3" id="KW-1133">Transmembrane helix</keyword>
<keyword evidence="3" id="KW-0812">Transmembrane</keyword>
<evidence type="ECO:0000313" key="6">
    <source>
        <dbReference type="Proteomes" id="UP000028643"/>
    </source>
</evidence>
<evidence type="ECO:0000256" key="3">
    <source>
        <dbReference type="SAM" id="Phobius"/>
    </source>
</evidence>